<sequence>MGRKDGCTGWIFLYAETVCFWKFLEWGFGREYGHLFRSFYERCSFIHLPEWFYGIPRKTVDILVALYRFIHDEGLRNSTYAMIFFIIAFIFCANECTDNPKSHRLPLAVFLVLVVV</sequence>
<dbReference type="AlphaFoldDB" id="A0A1J5TZE4"/>
<reference evidence="3" key="1">
    <citation type="submission" date="2016-09" db="EMBL/GenBank/DDBJ databases">
        <title>Genome Sequence of Bathymodiolus thermophilus sulfur-oxidizing gill endosymbiont.</title>
        <authorList>
            <person name="Ponnudurai R."/>
            <person name="Kleiner M."/>
            <person name="Sayavedra L."/>
            <person name="Thuermer A."/>
            <person name="Felbeck H."/>
            <person name="Schlueter R."/>
            <person name="Schweder T."/>
            <person name="Markert S."/>
        </authorList>
    </citation>
    <scope>NUCLEOTIDE SEQUENCE [LARGE SCALE GENOMIC DNA]</scope>
    <source>
        <strain evidence="3">BAT/CrabSpa'14</strain>
    </source>
</reference>
<keyword evidence="1" id="KW-1133">Transmembrane helix</keyword>
<evidence type="ECO:0000313" key="2">
    <source>
        <dbReference type="EMBL" id="OIR25604.1"/>
    </source>
</evidence>
<accession>A0A1J5TZE4</accession>
<keyword evidence="1" id="KW-0472">Membrane</keyword>
<evidence type="ECO:0000256" key="1">
    <source>
        <dbReference type="SAM" id="Phobius"/>
    </source>
</evidence>
<evidence type="ECO:0000313" key="3">
    <source>
        <dbReference type="Proteomes" id="UP000182798"/>
    </source>
</evidence>
<keyword evidence="1" id="KW-0812">Transmembrane</keyword>
<feature type="transmembrane region" description="Helical" evidence="1">
    <location>
        <begin position="79"/>
        <end position="97"/>
    </location>
</feature>
<name>A0A1J5TZE4_9GAMM</name>
<proteinExistence type="predicted"/>
<dbReference type="Proteomes" id="UP000182798">
    <property type="component" value="Unassembled WGS sequence"/>
</dbReference>
<comment type="caution">
    <text evidence="2">The sequence shown here is derived from an EMBL/GenBank/DDBJ whole genome shotgun (WGS) entry which is preliminary data.</text>
</comment>
<dbReference type="EMBL" id="MIQH01000158">
    <property type="protein sequence ID" value="OIR25604.1"/>
    <property type="molecule type" value="Genomic_DNA"/>
</dbReference>
<gene>
    <name evidence="2" type="ORF">BGC33_07215</name>
</gene>
<protein>
    <submittedName>
        <fullName evidence="2">Uncharacterized protein</fullName>
    </submittedName>
</protein>
<organism evidence="2 3">
    <name type="scientific">Bathymodiolus thermophilus thioautotrophic gill symbiont</name>
    <dbReference type="NCBI Taxonomy" id="2360"/>
    <lineage>
        <taxon>Bacteria</taxon>
        <taxon>Pseudomonadati</taxon>
        <taxon>Pseudomonadota</taxon>
        <taxon>Gammaproteobacteria</taxon>
        <taxon>sulfur-oxidizing symbionts</taxon>
    </lineage>
</organism>